<name>A0ABD2PH39_9CUCU</name>
<dbReference type="EMBL" id="JABFTP020000186">
    <property type="protein sequence ID" value="KAL3290117.1"/>
    <property type="molecule type" value="Genomic_DNA"/>
</dbReference>
<dbReference type="Gene3D" id="3.30.1330.30">
    <property type="match status" value="1"/>
</dbReference>
<comment type="caution">
    <text evidence="3">The sequence shown here is derived from an EMBL/GenBank/DDBJ whole genome shotgun (WGS) entry which is preliminary data.</text>
</comment>
<evidence type="ECO:0000259" key="2">
    <source>
        <dbReference type="Pfam" id="PF01248"/>
    </source>
</evidence>
<dbReference type="InterPro" id="IPR004038">
    <property type="entry name" value="Ribosomal_eL8/eL30/eS12/Gad45"/>
</dbReference>
<protein>
    <recommendedName>
        <fullName evidence="2">Ribosomal protein eL8/eL30/eS12/Gadd45 domain-containing protein</fullName>
    </recommendedName>
</protein>
<feature type="domain" description="Ribosomal protein eL8/eL30/eS12/Gadd45" evidence="2">
    <location>
        <begin position="46"/>
        <end position="139"/>
    </location>
</feature>
<evidence type="ECO:0000313" key="3">
    <source>
        <dbReference type="EMBL" id="KAL3290117.1"/>
    </source>
</evidence>
<evidence type="ECO:0000313" key="4">
    <source>
        <dbReference type="Proteomes" id="UP001516400"/>
    </source>
</evidence>
<evidence type="ECO:0000256" key="1">
    <source>
        <dbReference type="SAM" id="MobiDB-lite"/>
    </source>
</evidence>
<reference evidence="3 4" key="1">
    <citation type="journal article" date="2021" name="BMC Biol.">
        <title>Horizontally acquired antibacterial genes associated with adaptive radiation of ladybird beetles.</title>
        <authorList>
            <person name="Li H.S."/>
            <person name="Tang X.F."/>
            <person name="Huang Y.H."/>
            <person name="Xu Z.Y."/>
            <person name="Chen M.L."/>
            <person name="Du X.Y."/>
            <person name="Qiu B.Y."/>
            <person name="Chen P.T."/>
            <person name="Zhang W."/>
            <person name="Slipinski A."/>
            <person name="Escalona H.E."/>
            <person name="Waterhouse R.M."/>
            <person name="Zwick A."/>
            <person name="Pang H."/>
        </authorList>
    </citation>
    <scope>NUCLEOTIDE SEQUENCE [LARGE SCALE GENOMIC DNA]</scope>
    <source>
        <strain evidence="3">SYSU2018</strain>
    </source>
</reference>
<dbReference type="Proteomes" id="UP001516400">
    <property type="component" value="Unassembled WGS sequence"/>
</dbReference>
<sequence length="336" mass="36262">MDRNFVRVFPGVEDQPRFPDIAAYEEEIRRCNLLATPLGTRIMTNKCYALLRRAQNFPACLFTGVREVHGMLESPLAVSCIVILAADTNIDGLLKNIPLLCLRANIPYIFIPNKAYIREALHLRNEVLAVLITFEGDSEFQRLFQLVSDGIRSQCFDKRRGYYPCTSGSTVVGPSGEMVSSGLPSSSNFFDQPSTSGSSVVMNIPVLDIQPDSSTSEVPPNGVDDHSSVENNIGVPLATSTPGVPISNVLYLNDEIIDIEIDEAFSPSSPSAGPGHGDEEPQNLSATMVPSSTTDCDYIRKASMPPYDGSGEGPDVLDGASIVSSDSSSLSEFDDA</sequence>
<feature type="compositionally biased region" description="Polar residues" evidence="1">
    <location>
        <begin position="282"/>
        <end position="295"/>
    </location>
</feature>
<dbReference type="SUPFAM" id="SSF55315">
    <property type="entry name" value="L30e-like"/>
    <property type="match status" value="1"/>
</dbReference>
<dbReference type="InterPro" id="IPR029064">
    <property type="entry name" value="Ribosomal_eL30-like_sf"/>
</dbReference>
<feature type="region of interest" description="Disordered" evidence="1">
    <location>
        <begin position="265"/>
        <end position="336"/>
    </location>
</feature>
<proteinExistence type="predicted"/>
<dbReference type="Pfam" id="PF01248">
    <property type="entry name" value="Ribosomal_L7Ae"/>
    <property type="match status" value="1"/>
</dbReference>
<feature type="compositionally biased region" description="Low complexity" evidence="1">
    <location>
        <begin position="318"/>
        <end position="336"/>
    </location>
</feature>
<accession>A0ABD2PH39</accession>
<gene>
    <name evidence="3" type="ORF">HHI36_023483</name>
</gene>
<organism evidence="3 4">
    <name type="scientific">Cryptolaemus montrouzieri</name>
    <dbReference type="NCBI Taxonomy" id="559131"/>
    <lineage>
        <taxon>Eukaryota</taxon>
        <taxon>Metazoa</taxon>
        <taxon>Ecdysozoa</taxon>
        <taxon>Arthropoda</taxon>
        <taxon>Hexapoda</taxon>
        <taxon>Insecta</taxon>
        <taxon>Pterygota</taxon>
        <taxon>Neoptera</taxon>
        <taxon>Endopterygota</taxon>
        <taxon>Coleoptera</taxon>
        <taxon>Polyphaga</taxon>
        <taxon>Cucujiformia</taxon>
        <taxon>Coccinelloidea</taxon>
        <taxon>Coccinellidae</taxon>
        <taxon>Scymninae</taxon>
        <taxon>Scymnini</taxon>
        <taxon>Cryptolaemus</taxon>
    </lineage>
</organism>
<keyword evidence="4" id="KW-1185">Reference proteome</keyword>
<dbReference type="AlphaFoldDB" id="A0ABD2PH39"/>